<dbReference type="OrthoDB" id="494991at2"/>
<dbReference type="InterPro" id="IPR050624">
    <property type="entry name" value="HTH-type_Tx_Regulator"/>
</dbReference>
<evidence type="ECO:0000256" key="2">
    <source>
        <dbReference type="PROSITE-ProRule" id="PRU00335"/>
    </source>
</evidence>
<keyword evidence="5" id="KW-1185">Reference proteome</keyword>
<dbReference type="InterPro" id="IPR009057">
    <property type="entry name" value="Homeodomain-like_sf"/>
</dbReference>
<dbReference type="PROSITE" id="PS01081">
    <property type="entry name" value="HTH_TETR_1"/>
    <property type="match status" value="1"/>
</dbReference>
<dbReference type="PANTHER" id="PTHR43479:SF11">
    <property type="entry name" value="ACREF_ENVCD OPERON REPRESSOR-RELATED"/>
    <property type="match status" value="1"/>
</dbReference>
<dbReference type="InterPro" id="IPR023772">
    <property type="entry name" value="DNA-bd_HTH_TetR-type_CS"/>
</dbReference>
<dbReference type="AlphaFoldDB" id="A0A1M7YLV3"/>
<gene>
    <name evidence="4" type="ORF">SAMN02745217_04177</name>
</gene>
<dbReference type="PANTHER" id="PTHR43479">
    <property type="entry name" value="ACREF/ENVCD OPERON REPRESSOR-RELATED"/>
    <property type="match status" value="1"/>
</dbReference>
<feature type="DNA-binding region" description="H-T-H motif" evidence="2">
    <location>
        <begin position="28"/>
        <end position="47"/>
    </location>
</feature>
<reference evidence="4 5" key="1">
    <citation type="submission" date="2016-12" db="EMBL/GenBank/DDBJ databases">
        <authorList>
            <person name="Song W.-J."/>
            <person name="Kurnit D.M."/>
        </authorList>
    </citation>
    <scope>NUCLEOTIDE SEQUENCE [LARGE SCALE GENOMIC DNA]</scope>
    <source>
        <strain evidence="4 5">DSM 12503</strain>
    </source>
</reference>
<dbReference type="RefSeq" id="WP_073590813.1">
    <property type="nucleotide sequence ID" value="NZ_FRFD01000014.1"/>
</dbReference>
<evidence type="ECO:0000259" key="3">
    <source>
        <dbReference type="PROSITE" id="PS50977"/>
    </source>
</evidence>
<dbReference type="PROSITE" id="PS50977">
    <property type="entry name" value="HTH_TETR_2"/>
    <property type="match status" value="1"/>
</dbReference>
<protein>
    <submittedName>
        <fullName evidence="4">Transcriptional regulator, TetR family</fullName>
    </submittedName>
</protein>
<feature type="domain" description="HTH tetR-type" evidence="3">
    <location>
        <begin position="5"/>
        <end position="65"/>
    </location>
</feature>
<dbReference type="InterPro" id="IPR001647">
    <property type="entry name" value="HTH_TetR"/>
</dbReference>
<dbReference type="STRING" id="1121345.SAMN02745217_04177"/>
<name>A0A1M7YLV3_9FIRM</name>
<dbReference type="EMBL" id="FRFD01000014">
    <property type="protein sequence ID" value="SHO53591.1"/>
    <property type="molecule type" value="Genomic_DNA"/>
</dbReference>
<dbReference type="Pfam" id="PF00440">
    <property type="entry name" value="TetR_N"/>
    <property type="match status" value="1"/>
</dbReference>
<accession>A0A1M7YLV3</accession>
<evidence type="ECO:0000256" key="1">
    <source>
        <dbReference type="ARBA" id="ARBA00023125"/>
    </source>
</evidence>
<dbReference type="PRINTS" id="PR00455">
    <property type="entry name" value="HTHTETR"/>
</dbReference>
<evidence type="ECO:0000313" key="5">
    <source>
        <dbReference type="Proteomes" id="UP000184612"/>
    </source>
</evidence>
<sequence>MKDEKETRKKLLISAKKEFMEKGYLQASLRNICKDAGVTTGALYFFFQDKEDLFASLVQEPLDKMYALVMKHYEDERNQLQGGSMEMDSSDEDYEMVTQVIHYLYQYSSEFQLILAKSYGSRFENSIERFVAITQQHYRILLDQMAEKKHIQRVDDFVIHWIAHMHIDIFVHMIKHETSEKEAIGHMSLIIKYLFKGWYGMFEGLEKK</sequence>
<dbReference type="Gene3D" id="1.10.357.10">
    <property type="entry name" value="Tetracycline Repressor, domain 2"/>
    <property type="match status" value="1"/>
</dbReference>
<proteinExistence type="predicted"/>
<dbReference type="SUPFAM" id="SSF46689">
    <property type="entry name" value="Homeodomain-like"/>
    <property type="match status" value="1"/>
</dbReference>
<organism evidence="4 5">
    <name type="scientific">Anaerocolumna xylanovorans DSM 12503</name>
    <dbReference type="NCBI Taxonomy" id="1121345"/>
    <lineage>
        <taxon>Bacteria</taxon>
        <taxon>Bacillati</taxon>
        <taxon>Bacillota</taxon>
        <taxon>Clostridia</taxon>
        <taxon>Lachnospirales</taxon>
        <taxon>Lachnospiraceae</taxon>
        <taxon>Anaerocolumna</taxon>
    </lineage>
</organism>
<keyword evidence="1 2" id="KW-0238">DNA-binding</keyword>
<dbReference type="GO" id="GO:0003677">
    <property type="term" value="F:DNA binding"/>
    <property type="evidence" value="ECO:0007669"/>
    <property type="project" value="UniProtKB-UniRule"/>
</dbReference>
<evidence type="ECO:0000313" key="4">
    <source>
        <dbReference type="EMBL" id="SHO53591.1"/>
    </source>
</evidence>
<dbReference type="Proteomes" id="UP000184612">
    <property type="component" value="Unassembled WGS sequence"/>
</dbReference>